<comment type="caution">
    <text evidence="8">The sequence shown here is derived from an EMBL/GenBank/DDBJ whole genome shotgun (WGS) entry which is preliminary data.</text>
</comment>
<feature type="domain" description="FAD-binding PCMH-type" evidence="7">
    <location>
        <begin position="78"/>
        <end position="263"/>
    </location>
</feature>
<keyword evidence="9" id="KW-1185">Reference proteome</keyword>
<accession>A0A1S1PX23</accession>
<dbReference type="AlphaFoldDB" id="A0A1S1PX23"/>
<name>A0A1S1PX23_9ACTN</name>
<keyword evidence="5" id="KW-0560">Oxidoreductase</keyword>
<dbReference type="Proteomes" id="UP000179769">
    <property type="component" value="Unassembled WGS sequence"/>
</dbReference>
<comment type="similarity">
    <text evidence="2">Belongs to the oxygen-dependent FAD-linked oxidoreductase family.</text>
</comment>
<gene>
    <name evidence="8" type="ORF">BBK14_05005</name>
</gene>
<dbReference type="SUPFAM" id="SSF56176">
    <property type="entry name" value="FAD-binding/transporter-associated domain-like"/>
    <property type="match status" value="1"/>
</dbReference>
<keyword evidence="6" id="KW-1133">Transmembrane helix</keyword>
<evidence type="ECO:0000256" key="3">
    <source>
        <dbReference type="ARBA" id="ARBA00022630"/>
    </source>
</evidence>
<evidence type="ECO:0000259" key="7">
    <source>
        <dbReference type="PROSITE" id="PS51387"/>
    </source>
</evidence>
<dbReference type="InterPro" id="IPR036318">
    <property type="entry name" value="FAD-bd_PCMH-like_sf"/>
</dbReference>
<dbReference type="Gene3D" id="3.30.465.10">
    <property type="match status" value="1"/>
</dbReference>
<dbReference type="OrthoDB" id="5169292at2"/>
<evidence type="ECO:0000256" key="6">
    <source>
        <dbReference type="SAM" id="Phobius"/>
    </source>
</evidence>
<dbReference type="InterPro" id="IPR006311">
    <property type="entry name" value="TAT_signal"/>
</dbReference>
<evidence type="ECO:0000313" key="8">
    <source>
        <dbReference type="EMBL" id="OHV27233.1"/>
    </source>
</evidence>
<dbReference type="Pfam" id="PF08031">
    <property type="entry name" value="BBE"/>
    <property type="match status" value="1"/>
</dbReference>
<dbReference type="PROSITE" id="PS51318">
    <property type="entry name" value="TAT"/>
    <property type="match status" value="1"/>
</dbReference>
<dbReference type="InterPro" id="IPR016166">
    <property type="entry name" value="FAD-bd_PCMH"/>
</dbReference>
<dbReference type="PANTHER" id="PTHR42973:SF39">
    <property type="entry name" value="FAD-BINDING PCMH-TYPE DOMAIN-CONTAINING PROTEIN"/>
    <property type="match status" value="1"/>
</dbReference>
<protein>
    <submittedName>
        <fullName evidence="8">Twin-arginine translocation pathway signal protein</fullName>
    </submittedName>
</protein>
<comment type="cofactor">
    <cofactor evidence="1">
        <name>FAD</name>
        <dbReference type="ChEBI" id="CHEBI:57692"/>
    </cofactor>
</comment>
<evidence type="ECO:0000256" key="1">
    <source>
        <dbReference type="ARBA" id="ARBA00001974"/>
    </source>
</evidence>
<sequence length="541" mass="55566">MDETGRMFDRRGALRLAGAGLVALGTGGLGAGLAGCGDDNGEPTERDWNRLADRLSGRLVRPGGAEYPTASQLFDPAFDRIRPRAIAYCASPADAAAGVAFARSTGIPFTARAGGHSYGGYSTTSGLLLDVSTLNAVHPGIRSGMGGATGGTGTPGSGIATIGAGAQLVEVYAQLAAAGAALPAGSCPTVGIAGLTLGGGIGVVGRRHGLTCDRMLAAEVVLASGEIIQVDGQRDADLFWALRGGGGGNFGVVTSFTFATHRATPLTLFTYRWPWAAAAVVVAAWQEWNLRPGAPDELWSTCVITTAPTPDGTGTPTIRISGVISEPPGVPSSARALLAELVDAVGSAPTSTFAAQREPLEAMLIEAGCSGRTVAQCHLAGRSPGGALERVAQLAASNFLTEPLSAAGSEALLGAIESRQREAGLRSGGVILDSWGGAIGRVGAGETAFVHRDVLASAQYIAGYDVRDSAGLRHRNAEWLRATVAAMAPHVSASAYQNYIDPELRNWAEAYYGTNLPRLRSVKSAYDPDNVFRFAQSIPPA</sequence>
<dbReference type="Gene3D" id="3.30.43.10">
    <property type="entry name" value="Uridine Diphospho-n-acetylenolpyruvylglucosamine Reductase, domain 2"/>
    <property type="match status" value="1"/>
</dbReference>
<evidence type="ECO:0000256" key="2">
    <source>
        <dbReference type="ARBA" id="ARBA00005466"/>
    </source>
</evidence>
<dbReference type="GO" id="GO:0071949">
    <property type="term" value="F:FAD binding"/>
    <property type="evidence" value="ECO:0007669"/>
    <property type="project" value="InterPro"/>
</dbReference>
<dbReference type="InterPro" id="IPR016167">
    <property type="entry name" value="FAD-bd_PCMH_sub1"/>
</dbReference>
<keyword evidence="6" id="KW-0472">Membrane</keyword>
<dbReference type="InterPro" id="IPR012951">
    <property type="entry name" value="BBE"/>
</dbReference>
<dbReference type="InterPro" id="IPR006094">
    <property type="entry name" value="Oxid_FAD_bind_N"/>
</dbReference>
<keyword evidence="4" id="KW-0274">FAD</keyword>
<dbReference type="EMBL" id="MAXA01000224">
    <property type="protein sequence ID" value="OHV27233.1"/>
    <property type="molecule type" value="Genomic_DNA"/>
</dbReference>
<evidence type="ECO:0000256" key="4">
    <source>
        <dbReference type="ARBA" id="ARBA00022827"/>
    </source>
</evidence>
<evidence type="ECO:0000256" key="5">
    <source>
        <dbReference type="ARBA" id="ARBA00023002"/>
    </source>
</evidence>
<dbReference type="GO" id="GO:0016491">
    <property type="term" value="F:oxidoreductase activity"/>
    <property type="evidence" value="ECO:0007669"/>
    <property type="project" value="UniProtKB-KW"/>
</dbReference>
<keyword evidence="3" id="KW-0285">Flavoprotein</keyword>
<dbReference type="Pfam" id="PF01565">
    <property type="entry name" value="FAD_binding_4"/>
    <property type="match status" value="1"/>
</dbReference>
<dbReference type="Gene3D" id="3.40.462.20">
    <property type="match status" value="1"/>
</dbReference>
<dbReference type="InterPro" id="IPR050416">
    <property type="entry name" value="FAD-linked_Oxidoreductase"/>
</dbReference>
<feature type="transmembrane region" description="Helical" evidence="6">
    <location>
        <begin position="12"/>
        <end position="34"/>
    </location>
</feature>
<organism evidence="8 9">
    <name type="scientific">Parafrankia soli</name>
    <dbReference type="NCBI Taxonomy" id="2599596"/>
    <lineage>
        <taxon>Bacteria</taxon>
        <taxon>Bacillati</taxon>
        <taxon>Actinomycetota</taxon>
        <taxon>Actinomycetes</taxon>
        <taxon>Frankiales</taxon>
        <taxon>Frankiaceae</taxon>
        <taxon>Parafrankia</taxon>
    </lineage>
</organism>
<keyword evidence="6" id="KW-0812">Transmembrane</keyword>
<dbReference type="InterPro" id="IPR016169">
    <property type="entry name" value="FAD-bd_PCMH_sub2"/>
</dbReference>
<proteinExistence type="inferred from homology"/>
<dbReference type="PANTHER" id="PTHR42973">
    <property type="entry name" value="BINDING OXIDOREDUCTASE, PUTATIVE (AFU_ORTHOLOGUE AFUA_1G17690)-RELATED"/>
    <property type="match status" value="1"/>
</dbReference>
<dbReference type="PROSITE" id="PS51387">
    <property type="entry name" value="FAD_PCMH"/>
    <property type="match status" value="1"/>
</dbReference>
<reference evidence="9" key="1">
    <citation type="submission" date="2016-07" db="EMBL/GenBank/DDBJ databases">
        <title>Frankia sp. NRRL B-16219 Genome sequencing.</title>
        <authorList>
            <person name="Ghodhbane-Gtari F."/>
            <person name="Swanson E."/>
            <person name="Gueddou A."/>
            <person name="Louati M."/>
            <person name="Nouioui I."/>
            <person name="Hezbri K."/>
            <person name="Abebe-Akele F."/>
            <person name="Simpson S."/>
            <person name="Morris K."/>
            <person name="Thomas K."/>
            <person name="Gtari M."/>
            <person name="Tisa L.S."/>
        </authorList>
    </citation>
    <scope>NUCLEOTIDE SEQUENCE [LARGE SCALE GENOMIC DNA]</scope>
    <source>
        <strain evidence="9">NRRL B-16219</strain>
    </source>
</reference>
<dbReference type="RefSeq" id="WP_071064979.1">
    <property type="nucleotide sequence ID" value="NZ_MAXA01000224.1"/>
</dbReference>
<evidence type="ECO:0000313" key="9">
    <source>
        <dbReference type="Proteomes" id="UP000179769"/>
    </source>
</evidence>